<name>A0A1S9PLT4_9SPHI</name>
<sequence length="378" mass="43472">MLRWENYFLKSGDDFGKFWKSYQHDVQPDILFIMGVGFDPRTLMAIEEIFSFKTSKKRDTVVIRYFKNEEETEEAPKPSVAKHLERLGAFLKTNGHSNFTIKKLVMRSDDDKSIASVKSTNIITNESFFDGYSDVVIDISAMPRSVFIPVINKALTLIDRYNKSNAQRKNLHIVVSENSKLDSIINDRGTDEESSFIHGFYLKQIALTDEQKEVWIPILGEKQLGQFDKIRGKLNPVEICPVLPFPSENLRRGDNLIVEYQDRLFNGSDFEAKNIVYVDESNPFQVYRLVSQTIKRYNDSFALLKGCKIIVSALSSKLLTMGTFLAVFEKKSENTNIGIMHVESLGHDLDPTYDDEKISIDKHNKMFEIWLTGEPYND</sequence>
<dbReference type="EMBL" id="MBTF01000001">
    <property type="protein sequence ID" value="OOQ61920.1"/>
    <property type="molecule type" value="Genomic_DNA"/>
</dbReference>
<comment type="caution">
    <text evidence="1">The sequence shown here is derived from an EMBL/GenBank/DDBJ whole genome shotgun (WGS) entry which is preliminary data.</text>
</comment>
<keyword evidence="2" id="KW-1185">Reference proteome</keyword>
<dbReference type="STRING" id="1792845.BC343_02335"/>
<reference evidence="1 2" key="1">
    <citation type="submission" date="2016-07" db="EMBL/GenBank/DDBJ databases">
        <title>Genomic analysis of zinc-resistant bacterium Mucilaginibacter pedocola TBZ30.</title>
        <authorList>
            <person name="Huang J."/>
            <person name="Tang J."/>
        </authorList>
    </citation>
    <scope>NUCLEOTIDE SEQUENCE [LARGE SCALE GENOMIC DNA]</scope>
    <source>
        <strain evidence="1 2">TBZ30</strain>
    </source>
</reference>
<evidence type="ECO:0000313" key="1">
    <source>
        <dbReference type="EMBL" id="OOQ61920.1"/>
    </source>
</evidence>
<protein>
    <submittedName>
        <fullName evidence="1">Uncharacterized protein</fullName>
    </submittedName>
</protein>
<evidence type="ECO:0000313" key="2">
    <source>
        <dbReference type="Proteomes" id="UP000189739"/>
    </source>
</evidence>
<proteinExistence type="predicted"/>
<gene>
    <name evidence="1" type="ORF">BC343_02335</name>
</gene>
<accession>A0A1S9PLT4</accession>
<dbReference type="RefSeq" id="WP_078346103.1">
    <property type="nucleotide sequence ID" value="NZ_MBTF01000001.1"/>
</dbReference>
<dbReference type="Proteomes" id="UP000189739">
    <property type="component" value="Unassembled WGS sequence"/>
</dbReference>
<dbReference type="AlphaFoldDB" id="A0A1S9PLT4"/>
<dbReference type="OrthoDB" id="1550492at2"/>
<organism evidence="1 2">
    <name type="scientific">Mucilaginibacter pedocola</name>
    <dbReference type="NCBI Taxonomy" id="1792845"/>
    <lineage>
        <taxon>Bacteria</taxon>
        <taxon>Pseudomonadati</taxon>
        <taxon>Bacteroidota</taxon>
        <taxon>Sphingobacteriia</taxon>
        <taxon>Sphingobacteriales</taxon>
        <taxon>Sphingobacteriaceae</taxon>
        <taxon>Mucilaginibacter</taxon>
    </lineage>
</organism>